<accession>A0ABP1K3B4</accession>
<reference evidence="2 3" key="1">
    <citation type="submission" date="2024-07" db="EMBL/GenBank/DDBJ databases">
        <authorList>
            <person name="Akdeniz Z."/>
        </authorList>
    </citation>
    <scope>NUCLEOTIDE SEQUENCE [LARGE SCALE GENOMIC DNA]</scope>
</reference>
<name>A0ABP1K3B4_9EUKA</name>
<sequence length="179" mass="20891">MQSISDQAGVMQLGFFVSARYCKTAVFAQEGVRDLCRNVVSIFMDFSYTVPLQRRTSGITRLSPYVPPYLRILPLNALVLLVLLLVYTIIYIFQSNRKIIVIRALILLLQYFISEYTNLKLGLGPNNQIMKYRLIQNKEKPLVLIRKERYLPKPEISGFRSFQVMFHEKQQKVVGYQLY</sequence>
<keyword evidence="1" id="KW-1133">Transmembrane helix</keyword>
<proteinExistence type="predicted"/>
<evidence type="ECO:0000256" key="1">
    <source>
        <dbReference type="SAM" id="Phobius"/>
    </source>
</evidence>
<dbReference type="EMBL" id="CAXDID020000190">
    <property type="protein sequence ID" value="CAL6051877.1"/>
    <property type="molecule type" value="Genomic_DNA"/>
</dbReference>
<protein>
    <submittedName>
        <fullName evidence="2">Hypothetical_protein</fullName>
    </submittedName>
</protein>
<evidence type="ECO:0000313" key="2">
    <source>
        <dbReference type="EMBL" id="CAL6051877.1"/>
    </source>
</evidence>
<comment type="caution">
    <text evidence="2">The sequence shown here is derived from an EMBL/GenBank/DDBJ whole genome shotgun (WGS) entry which is preliminary data.</text>
</comment>
<dbReference type="Proteomes" id="UP001642409">
    <property type="component" value="Unassembled WGS sequence"/>
</dbReference>
<keyword evidence="1" id="KW-0472">Membrane</keyword>
<keyword evidence="1" id="KW-0812">Transmembrane</keyword>
<organism evidence="2 3">
    <name type="scientific">Hexamita inflata</name>
    <dbReference type="NCBI Taxonomy" id="28002"/>
    <lineage>
        <taxon>Eukaryota</taxon>
        <taxon>Metamonada</taxon>
        <taxon>Diplomonadida</taxon>
        <taxon>Hexamitidae</taxon>
        <taxon>Hexamitinae</taxon>
        <taxon>Hexamita</taxon>
    </lineage>
</organism>
<gene>
    <name evidence="2" type="ORF">HINF_LOCUS44578</name>
</gene>
<evidence type="ECO:0000313" key="3">
    <source>
        <dbReference type="Proteomes" id="UP001642409"/>
    </source>
</evidence>
<keyword evidence="3" id="KW-1185">Reference proteome</keyword>
<feature type="transmembrane region" description="Helical" evidence="1">
    <location>
        <begin position="72"/>
        <end position="93"/>
    </location>
</feature>